<proteinExistence type="predicted"/>
<dbReference type="PANTHER" id="PTHR43401:SF2">
    <property type="entry name" value="L-THREONINE 3-DEHYDROGENASE"/>
    <property type="match status" value="1"/>
</dbReference>
<dbReference type="Pfam" id="PF08240">
    <property type="entry name" value="ADH_N"/>
    <property type="match status" value="1"/>
</dbReference>
<evidence type="ECO:0000313" key="5">
    <source>
        <dbReference type="Proteomes" id="UP000293398"/>
    </source>
</evidence>
<dbReference type="Proteomes" id="UP000293398">
    <property type="component" value="Unassembled WGS sequence"/>
</dbReference>
<dbReference type="SUPFAM" id="SSF51735">
    <property type="entry name" value="NAD(P)-binding Rossmann-fold domains"/>
    <property type="match status" value="1"/>
</dbReference>
<dbReference type="RefSeq" id="WP_130304562.1">
    <property type="nucleotide sequence ID" value="NZ_SHKO01000002.1"/>
</dbReference>
<dbReference type="InterPro" id="IPR036291">
    <property type="entry name" value="NAD(P)-bd_dom_sf"/>
</dbReference>
<evidence type="ECO:0000259" key="3">
    <source>
        <dbReference type="Pfam" id="PF08240"/>
    </source>
</evidence>
<dbReference type="Gene3D" id="3.90.180.10">
    <property type="entry name" value="Medium-chain alcohol dehydrogenases, catalytic domain"/>
    <property type="match status" value="1"/>
</dbReference>
<dbReference type="InterPro" id="IPR013154">
    <property type="entry name" value="ADH-like_N"/>
</dbReference>
<dbReference type="EMBL" id="SHKO01000002">
    <property type="protein sequence ID" value="RZT94859.1"/>
    <property type="molecule type" value="Genomic_DNA"/>
</dbReference>
<gene>
    <name evidence="4" type="ORF">EV681_3290</name>
</gene>
<feature type="domain" description="Alcohol dehydrogenase-like N-terminal" evidence="3">
    <location>
        <begin position="28"/>
        <end position="154"/>
    </location>
</feature>
<organism evidence="4 5">
    <name type="scientific">Advenella incenata</name>
    <dbReference type="NCBI Taxonomy" id="267800"/>
    <lineage>
        <taxon>Bacteria</taxon>
        <taxon>Pseudomonadati</taxon>
        <taxon>Pseudomonadota</taxon>
        <taxon>Betaproteobacteria</taxon>
        <taxon>Burkholderiales</taxon>
        <taxon>Alcaligenaceae</taxon>
    </lineage>
</organism>
<dbReference type="InterPro" id="IPR013149">
    <property type="entry name" value="ADH-like_C"/>
</dbReference>
<evidence type="ECO:0000259" key="2">
    <source>
        <dbReference type="Pfam" id="PF00107"/>
    </source>
</evidence>
<feature type="domain" description="Alcohol dehydrogenase-like C-terminal" evidence="2">
    <location>
        <begin position="195"/>
        <end position="308"/>
    </location>
</feature>
<evidence type="ECO:0000313" key="4">
    <source>
        <dbReference type="EMBL" id="RZT94859.1"/>
    </source>
</evidence>
<dbReference type="GO" id="GO:0016491">
    <property type="term" value="F:oxidoreductase activity"/>
    <property type="evidence" value="ECO:0007669"/>
    <property type="project" value="UniProtKB-KW"/>
</dbReference>
<evidence type="ECO:0000256" key="1">
    <source>
        <dbReference type="ARBA" id="ARBA00023002"/>
    </source>
</evidence>
<accession>A0A4Q7VFT3</accession>
<comment type="caution">
    <text evidence="4">The sequence shown here is derived from an EMBL/GenBank/DDBJ whole genome shotgun (WGS) entry which is preliminary data.</text>
</comment>
<dbReference type="InterPro" id="IPR050129">
    <property type="entry name" value="Zn_alcohol_dh"/>
</dbReference>
<dbReference type="OrthoDB" id="5484143at2"/>
<keyword evidence="1" id="KW-0560">Oxidoreductase</keyword>
<dbReference type="AlphaFoldDB" id="A0A4Q7VFT3"/>
<reference evidence="4 5" key="1">
    <citation type="submission" date="2019-02" db="EMBL/GenBank/DDBJ databases">
        <title>Genomic Encyclopedia of Type Strains, Phase IV (KMG-IV): sequencing the most valuable type-strain genomes for metagenomic binning, comparative biology and taxonomic classification.</title>
        <authorList>
            <person name="Goeker M."/>
        </authorList>
    </citation>
    <scope>NUCLEOTIDE SEQUENCE [LARGE SCALE GENOMIC DNA]</scope>
    <source>
        <strain evidence="4 5">DSM 23814</strain>
    </source>
</reference>
<dbReference type="Gene3D" id="3.40.50.720">
    <property type="entry name" value="NAD(P)-binding Rossmann-like Domain"/>
    <property type="match status" value="1"/>
</dbReference>
<name>A0A4Q7VFT3_9BURK</name>
<protein>
    <submittedName>
        <fullName evidence="4">Alcohol dehydrogenase/L-iditol 2-dehydrogenase/D-arabinitol dehydrogenase (NADP+)</fullName>
    </submittedName>
</protein>
<dbReference type="Pfam" id="PF00107">
    <property type="entry name" value="ADH_zinc_N"/>
    <property type="match status" value="1"/>
</dbReference>
<dbReference type="InterPro" id="IPR011032">
    <property type="entry name" value="GroES-like_sf"/>
</dbReference>
<sequence length="369" mass="40215">MTEKTAKYIEFVAPYTFEAREIHRPAIGEDDLLLKISLCGVDGSELHMFRGELQWVNDMAPLIFGDEIVGTVEEIGDRARRQRKLEVGDRVALEAKWPCNQCSSCLRRQYYLCDVHGIISGYGATTSKSPPFLWGGYSTHAFVPKQALVYKIPDTLHDSTALIGCSVLANGIRWVEESGVGDGDHVLIVGPGPQGLACALVALSLGAKVSMVGLRDDASRLELAMKFGVHNTFYVLPDGPEGLAARVLQEAGQADVVIDLAGVQDAKLLGFAVVRKMGTFVNVALPFPSAQSMNWLDLLAREIRILSYASHPYTVEAGLAMAEKLLEKGIDIGSWITHIYPLGQAQIALEAAAYQTEERPIKVALNPQH</sequence>
<dbReference type="PANTHER" id="PTHR43401">
    <property type="entry name" value="L-THREONINE 3-DEHYDROGENASE"/>
    <property type="match status" value="1"/>
</dbReference>
<keyword evidence="5" id="KW-1185">Reference proteome</keyword>
<dbReference type="SUPFAM" id="SSF50129">
    <property type="entry name" value="GroES-like"/>
    <property type="match status" value="1"/>
</dbReference>